<organism evidence="8 9">
    <name type="scientific">Aspergillus fumigatus (strain CBS 144.89 / FGSC A1163 / CEA10)</name>
    <name type="common">Neosartorya fumigata</name>
    <dbReference type="NCBI Taxonomy" id="451804"/>
    <lineage>
        <taxon>Eukaryota</taxon>
        <taxon>Fungi</taxon>
        <taxon>Dikarya</taxon>
        <taxon>Ascomycota</taxon>
        <taxon>Pezizomycotina</taxon>
        <taxon>Eurotiomycetes</taxon>
        <taxon>Eurotiomycetidae</taxon>
        <taxon>Eurotiales</taxon>
        <taxon>Aspergillaceae</taxon>
        <taxon>Aspergillus</taxon>
        <taxon>Aspergillus subgen. Fumigati</taxon>
    </lineage>
</organism>
<evidence type="ECO:0000256" key="4">
    <source>
        <dbReference type="ARBA" id="ARBA00022989"/>
    </source>
</evidence>
<evidence type="ECO:0000256" key="1">
    <source>
        <dbReference type="ARBA" id="ARBA00004141"/>
    </source>
</evidence>
<feature type="transmembrane region" description="Helical" evidence="7">
    <location>
        <begin position="509"/>
        <end position="527"/>
    </location>
</feature>
<feature type="transmembrane region" description="Helical" evidence="7">
    <location>
        <begin position="363"/>
        <end position="387"/>
    </location>
</feature>
<proteinExistence type="predicted"/>
<keyword evidence="9" id="KW-1185">Reference proteome</keyword>
<evidence type="ECO:0000256" key="7">
    <source>
        <dbReference type="SAM" id="Phobius"/>
    </source>
</evidence>
<sequence length="553" mass="60254">MPEDTIELSSFRTKVAPEYALELGNQPETGDRKAFPNSVSGGGYTSSNNTNGKQRMERKFGSLSILALSVTLLASWESIARYVGSHQCLSCRGFAPGLMNGGPAALVWGMVLSITGTMALALSLGEMASICPLAGAQYHWTALLAPPRIRAFSTWMQGWITVFGWQAAVTSISFLVATQIQGLIILNRPEYEPQRWHGTLLMWAVMLFSLSINVFAVRILPFLQLLGGLMHVVFFIVLIVPLVLLSPRSTPEFVFTELLNQGGWSSDGVSWCLGMLTVTYCFTGFDGAIHMSEEVHNPTTVVPRILIQTILINGTLAFGFILVMLFCIGDIHSILHSPTGFPIIAMFYQATGSVHATTAMQSVITLIGSVSNIAVVASVSRLTWAFARDGGLPYSKFFAHVDGKYHTPLRAICLVCFTVVLLSLVNIASTTALSAILALTTSSLFISYIIPVVMMARKRIRKEPIAFGPFALGRWGLAINIYAIVFGVFICTFVSFPTEIPVTATNMNYSGPVFLGVSVLLICDWAVRGRRRFTGPLKELLTQGAREMYVSSS</sequence>
<dbReference type="GO" id="GO:0022857">
    <property type="term" value="F:transmembrane transporter activity"/>
    <property type="evidence" value="ECO:0007669"/>
    <property type="project" value="InterPro"/>
</dbReference>
<protein>
    <submittedName>
        <fullName evidence="8">Amino acid permease, putative</fullName>
    </submittedName>
</protein>
<keyword evidence="2" id="KW-0813">Transport</keyword>
<feature type="transmembrane region" description="Helical" evidence="7">
    <location>
        <begin position="63"/>
        <end position="84"/>
    </location>
</feature>
<evidence type="ECO:0000256" key="6">
    <source>
        <dbReference type="SAM" id="MobiDB-lite"/>
    </source>
</evidence>
<gene>
    <name evidence="8" type="ORF">AFUB_081190</name>
</gene>
<dbReference type="InterPro" id="IPR002293">
    <property type="entry name" value="AA/rel_permease1"/>
</dbReference>
<dbReference type="AlphaFoldDB" id="B0Y9I7"/>
<dbReference type="OrthoDB" id="3257095at2759"/>
<comment type="subcellular location">
    <subcellularLocation>
        <location evidence="1">Membrane</location>
        <topology evidence="1">Multi-pass membrane protein</topology>
    </subcellularLocation>
</comment>
<evidence type="ECO:0000313" key="9">
    <source>
        <dbReference type="Proteomes" id="UP000001699"/>
    </source>
</evidence>
<evidence type="ECO:0000256" key="2">
    <source>
        <dbReference type="ARBA" id="ARBA00022448"/>
    </source>
</evidence>
<dbReference type="PANTHER" id="PTHR45649:SF5">
    <property type="entry name" value="GABA TRANSPORTER (EUROFUNG)-RELATED"/>
    <property type="match status" value="1"/>
</dbReference>
<name>B0Y9I7_ASPFC</name>
<dbReference type="PhylomeDB" id="B0Y9I7"/>
<feature type="transmembrane region" description="Helical" evidence="7">
    <location>
        <begin position="408"/>
        <end position="429"/>
    </location>
</feature>
<dbReference type="Proteomes" id="UP000001699">
    <property type="component" value="Unassembled WGS sequence"/>
</dbReference>
<feature type="transmembrane region" description="Helical" evidence="7">
    <location>
        <begin position="477"/>
        <end position="497"/>
    </location>
</feature>
<feature type="region of interest" description="Disordered" evidence="6">
    <location>
        <begin position="23"/>
        <end position="53"/>
    </location>
</feature>
<dbReference type="HOGENOM" id="CLU_004495_6_2_1"/>
<keyword evidence="5 7" id="KW-0472">Membrane</keyword>
<reference evidence="8 9" key="1">
    <citation type="journal article" date="2008" name="PLoS Genet.">
        <title>Genomic islands in the pathogenic filamentous fungus Aspergillus fumigatus.</title>
        <authorList>
            <person name="Fedorova N.D."/>
            <person name="Khaldi N."/>
            <person name="Joardar V.S."/>
            <person name="Maiti R."/>
            <person name="Amedeo P."/>
            <person name="Anderson M.J."/>
            <person name="Crabtree J."/>
            <person name="Silva J.C."/>
            <person name="Badger J.H."/>
            <person name="Albarraq A."/>
            <person name="Angiuoli S."/>
            <person name="Bussey H."/>
            <person name="Bowyer P."/>
            <person name="Cotty P.J."/>
            <person name="Dyer P.S."/>
            <person name="Egan A."/>
            <person name="Galens K."/>
            <person name="Fraser-Liggett C.M."/>
            <person name="Haas B.J."/>
            <person name="Inman J.M."/>
            <person name="Kent R."/>
            <person name="Lemieux S."/>
            <person name="Malavazi I."/>
            <person name="Orvis J."/>
            <person name="Roemer T."/>
            <person name="Ronning C.M."/>
            <person name="Sundaram J.P."/>
            <person name="Sutton G."/>
            <person name="Turner G."/>
            <person name="Venter J.C."/>
            <person name="White O.R."/>
            <person name="Whitty B.R."/>
            <person name="Youngman P."/>
            <person name="Wolfe K.H."/>
            <person name="Goldman G.H."/>
            <person name="Wortman J.R."/>
            <person name="Jiang B."/>
            <person name="Denning D.W."/>
            <person name="Nierman W.C."/>
        </authorList>
    </citation>
    <scope>NUCLEOTIDE SEQUENCE [LARGE SCALE GENOMIC DNA]</scope>
    <source>
        <strain evidence="9">CBS 144.89 / FGSC A1163 / CEA10</strain>
    </source>
</reference>
<feature type="transmembrane region" description="Helical" evidence="7">
    <location>
        <begin position="200"/>
        <end position="221"/>
    </location>
</feature>
<feature type="transmembrane region" description="Helical" evidence="7">
    <location>
        <begin position="228"/>
        <end position="248"/>
    </location>
</feature>
<dbReference type="PANTHER" id="PTHR45649">
    <property type="entry name" value="AMINO-ACID PERMEASE BAT1"/>
    <property type="match status" value="1"/>
</dbReference>
<dbReference type="EMBL" id="DS499600">
    <property type="protein sequence ID" value="EDP48680.1"/>
    <property type="molecule type" value="Genomic_DNA"/>
</dbReference>
<evidence type="ECO:0000313" key="8">
    <source>
        <dbReference type="EMBL" id="EDP48680.1"/>
    </source>
</evidence>
<evidence type="ECO:0000256" key="3">
    <source>
        <dbReference type="ARBA" id="ARBA00022692"/>
    </source>
</evidence>
<accession>B0Y9I7</accession>
<feature type="transmembrane region" description="Helical" evidence="7">
    <location>
        <begin position="310"/>
        <end position="331"/>
    </location>
</feature>
<feature type="transmembrane region" description="Helical" evidence="7">
    <location>
        <begin position="158"/>
        <end position="180"/>
    </location>
</feature>
<dbReference type="Gene3D" id="1.20.1740.10">
    <property type="entry name" value="Amino acid/polyamine transporter I"/>
    <property type="match status" value="1"/>
</dbReference>
<feature type="transmembrane region" description="Helical" evidence="7">
    <location>
        <begin position="104"/>
        <end position="124"/>
    </location>
</feature>
<feature type="transmembrane region" description="Helical" evidence="7">
    <location>
        <begin position="435"/>
        <end position="456"/>
    </location>
</feature>
<keyword evidence="4 7" id="KW-1133">Transmembrane helix</keyword>
<dbReference type="Pfam" id="PF13520">
    <property type="entry name" value="AA_permease_2"/>
    <property type="match status" value="1"/>
</dbReference>
<dbReference type="VEuPathDB" id="FungiDB:AFUB_081190"/>
<keyword evidence="3 7" id="KW-0812">Transmembrane</keyword>
<evidence type="ECO:0000256" key="5">
    <source>
        <dbReference type="ARBA" id="ARBA00023136"/>
    </source>
</evidence>
<dbReference type="GO" id="GO:0016020">
    <property type="term" value="C:membrane"/>
    <property type="evidence" value="ECO:0007669"/>
    <property type="project" value="UniProtKB-SubCell"/>
</dbReference>